<dbReference type="CDD" id="cd03035">
    <property type="entry name" value="ArsC_Yffb"/>
    <property type="match status" value="1"/>
</dbReference>
<dbReference type="NCBIfam" id="TIGR01617">
    <property type="entry name" value="arsC_related"/>
    <property type="match status" value="1"/>
</dbReference>
<name>A0A5C0VDS2_9SPHI</name>
<dbReference type="InterPro" id="IPR006660">
    <property type="entry name" value="Arsenate_reductase-like"/>
</dbReference>
<dbReference type="PROSITE" id="PS51353">
    <property type="entry name" value="ARSC"/>
    <property type="match status" value="1"/>
</dbReference>
<evidence type="ECO:0000256" key="1">
    <source>
        <dbReference type="ARBA" id="ARBA00007198"/>
    </source>
</evidence>
<dbReference type="Gene3D" id="3.40.30.10">
    <property type="entry name" value="Glutaredoxin"/>
    <property type="match status" value="1"/>
</dbReference>
<dbReference type="Pfam" id="PF03960">
    <property type="entry name" value="ArsC"/>
    <property type="match status" value="1"/>
</dbReference>
<accession>A0A5C0VDS2</accession>
<gene>
    <name evidence="3" type="ORF">FYC62_00200</name>
</gene>
<dbReference type="Proteomes" id="UP000323653">
    <property type="component" value="Chromosome"/>
</dbReference>
<dbReference type="InterPro" id="IPR036249">
    <property type="entry name" value="Thioredoxin-like_sf"/>
</dbReference>
<dbReference type="SUPFAM" id="SSF52833">
    <property type="entry name" value="Thioredoxin-like"/>
    <property type="match status" value="1"/>
</dbReference>
<organism evidence="3 4">
    <name type="scientific">Pedobacter aquae</name>
    <dbReference type="NCBI Taxonomy" id="2605747"/>
    <lineage>
        <taxon>Bacteria</taxon>
        <taxon>Pseudomonadati</taxon>
        <taxon>Bacteroidota</taxon>
        <taxon>Sphingobacteriia</taxon>
        <taxon>Sphingobacteriales</taxon>
        <taxon>Sphingobacteriaceae</taxon>
        <taxon>Pedobacter</taxon>
    </lineage>
</organism>
<dbReference type="AlphaFoldDB" id="A0A5C0VDS2"/>
<keyword evidence="4" id="KW-1185">Reference proteome</keyword>
<sequence>MSVKVFGIPNCGSVKKARTWLEENKVEVNFHDFKKLGIDEEHLTKWCNALGWEKVVNKKGLTWRGLDEKVKEAVKDQHTAVQLMLNHTSVIKRPVIETSKAIIIGYDEAELNKLFS</sequence>
<dbReference type="KEGG" id="pej:FYC62_00200"/>
<dbReference type="EMBL" id="CP043329">
    <property type="protein sequence ID" value="QEK50257.1"/>
    <property type="molecule type" value="Genomic_DNA"/>
</dbReference>
<evidence type="ECO:0000313" key="3">
    <source>
        <dbReference type="EMBL" id="QEK50257.1"/>
    </source>
</evidence>
<dbReference type="RefSeq" id="WP_039454312.1">
    <property type="nucleotide sequence ID" value="NZ_CP043329.1"/>
</dbReference>
<protein>
    <submittedName>
        <fullName evidence="3">Arsenate reductase</fullName>
    </submittedName>
</protein>
<proteinExistence type="inferred from homology"/>
<dbReference type="PANTHER" id="PTHR30041:SF8">
    <property type="entry name" value="PROTEIN YFFB"/>
    <property type="match status" value="1"/>
</dbReference>
<comment type="similarity">
    <text evidence="1 2">Belongs to the ArsC family.</text>
</comment>
<evidence type="ECO:0000313" key="4">
    <source>
        <dbReference type="Proteomes" id="UP000323653"/>
    </source>
</evidence>
<dbReference type="InterPro" id="IPR006504">
    <property type="entry name" value="Tscrpt_reg_Spx/MgsR"/>
</dbReference>
<dbReference type="PANTHER" id="PTHR30041">
    <property type="entry name" value="ARSENATE REDUCTASE"/>
    <property type="match status" value="1"/>
</dbReference>
<reference evidence="3 4" key="1">
    <citation type="submission" date="2019-08" db="EMBL/GenBank/DDBJ databases">
        <title>Pedobacter sp. nov., isolated from Han river, South Korea.</title>
        <authorList>
            <person name="Lee D.-H."/>
            <person name="Kim Y.-S."/>
            <person name="Hwang E.-M."/>
            <person name="Le Tran T.C."/>
            <person name="Cha C.-J."/>
        </authorList>
    </citation>
    <scope>NUCLEOTIDE SEQUENCE [LARGE SCALE GENOMIC DNA]</scope>
    <source>
        <strain evidence="3 4">CJ43</strain>
    </source>
</reference>
<evidence type="ECO:0000256" key="2">
    <source>
        <dbReference type="PROSITE-ProRule" id="PRU01282"/>
    </source>
</evidence>